<dbReference type="InterPro" id="IPR004827">
    <property type="entry name" value="bZIP"/>
</dbReference>
<dbReference type="EMBL" id="HG792015">
    <property type="protein sequence ID" value="CDM27969.1"/>
    <property type="molecule type" value="Genomic_DNA"/>
</dbReference>
<dbReference type="PROSITE" id="PS00036">
    <property type="entry name" value="BZIP_BASIC"/>
    <property type="match status" value="1"/>
</dbReference>
<dbReference type="OMA" id="EFDKFTD"/>
<dbReference type="AlphaFoldDB" id="W6Q175"/>
<accession>W6Q175</accession>
<keyword evidence="5" id="KW-0539">Nucleus</keyword>
<keyword evidence="10" id="KW-1185">Reference proteome</keyword>
<evidence type="ECO:0000313" key="10">
    <source>
        <dbReference type="Proteomes" id="UP000030686"/>
    </source>
</evidence>
<dbReference type="CDD" id="cd14705">
    <property type="entry name" value="bZIP_Zip1"/>
    <property type="match status" value="1"/>
</dbReference>
<reference evidence="9" key="1">
    <citation type="journal article" date="2014" name="Nat. Commun.">
        <title>Multiple recent horizontal transfers of a large genomic region in cheese making fungi.</title>
        <authorList>
            <person name="Cheeseman K."/>
            <person name="Ropars J."/>
            <person name="Renault P."/>
            <person name="Dupont J."/>
            <person name="Gouzy J."/>
            <person name="Branca A."/>
            <person name="Abraham A.L."/>
            <person name="Ceppi M."/>
            <person name="Conseiller E."/>
            <person name="Debuchy R."/>
            <person name="Malagnac F."/>
            <person name="Goarin A."/>
            <person name="Silar P."/>
            <person name="Lacoste S."/>
            <person name="Sallet E."/>
            <person name="Bensimon A."/>
            <person name="Giraud T."/>
            <person name="Brygoo Y."/>
        </authorList>
    </citation>
    <scope>NUCLEOTIDE SEQUENCE [LARGE SCALE GENOMIC DNA]</scope>
    <source>
        <strain evidence="9">FM164</strain>
    </source>
</reference>
<dbReference type="Gene3D" id="1.20.5.170">
    <property type="match status" value="1"/>
</dbReference>
<feature type="compositionally biased region" description="Basic and acidic residues" evidence="7">
    <location>
        <begin position="185"/>
        <end position="196"/>
    </location>
</feature>
<evidence type="ECO:0000256" key="1">
    <source>
        <dbReference type="ARBA" id="ARBA00004123"/>
    </source>
</evidence>
<proteinExistence type="predicted"/>
<dbReference type="PANTHER" id="PTHR13044:SF14">
    <property type="entry name" value="CRYPTOCEPHAL, ISOFORM A"/>
    <property type="match status" value="1"/>
</dbReference>
<feature type="coiled-coil region" evidence="6">
    <location>
        <begin position="214"/>
        <end position="241"/>
    </location>
</feature>
<dbReference type="Pfam" id="PF07716">
    <property type="entry name" value="bZIP_2"/>
    <property type="match status" value="1"/>
</dbReference>
<dbReference type="OrthoDB" id="1939598at2759"/>
<dbReference type="STRING" id="1365484.W6Q175"/>
<feature type="domain" description="BZIP" evidence="8">
    <location>
        <begin position="189"/>
        <end position="252"/>
    </location>
</feature>
<protein>
    <submittedName>
        <fullName evidence="9">Basic-leucine zipper domain</fullName>
    </submittedName>
</protein>
<dbReference type="GO" id="GO:0005634">
    <property type="term" value="C:nucleus"/>
    <property type="evidence" value="ECO:0007669"/>
    <property type="project" value="UniProtKB-SubCell"/>
</dbReference>
<dbReference type="SMART" id="SM00338">
    <property type="entry name" value="BRLZ"/>
    <property type="match status" value="1"/>
</dbReference>
<feature type="region of interest" description="Disordered" evidence="7">
    <location>
        <begin position="273"/>
        <end position="292"/>
    </location>
</feature>
<dbReference type="InterPro" id="IPR046347">
    <property type="entry name" value="bZIP_sf"/>
</dbReference>
<feature type="compositionally biased region" description="Basic and acidic residues" evidence="7">
    <location>
        <begin position="275"/>
        <end position="286"/>
    </location>
</feature>
<organism evidence="9 10">
    <name type="scientific">Penicillium roqueforti (strain FM164)</name>
    <dbReference type="NCBI Taxonomy" id="1365484"/>
    <lineage>
        <taxon>Eukaryota</taxon>
        <taxon>Fungi</taxon>
        <taxon>Dikarya</taxon>
        <taxon>Ascomycota</taxon>
        <taxon>Pezizomycotina</taxon>
        <taxon>Eurotiomycetes</taxon>
        <taxon>Eurotiomycetidae</taxon>
        <taxon>Eurotiales</taxon>
        <taxon>Aspergillaceae</taxon>
        <taxon>Penicillium</taxon>
    </lineage>
</organism>
<evidence type="ECO:0000256" key="2">
    <source>
        <dbReference type="ARBA" id="ARBA00023015"/>
    </source>
</evidence>
<dbReference type="FunFam" id="1.20.5.170:FF:000075">
    <property type="entry name" value="BZIP transcription factor (MetR)"/>
    <property type="match status" value="1"/>
</dbReference>
<evidence type="ECO:0000259" key="8">
    <source>
        <dbReference type="PROSITE" id="PS50217"/>
    </source>
</evidence>
<evidence type="ECO:0000256" key="3">
    <source>
        <dbReference type="ARBA" id="ARBA00023125"/>
    </source>
</evidence>
<dbReference type="PROSITE" id="PS50217">
    <property type="entry name" value="BZIP"/>
    <property type="match status" value="1"/>
</dbReference>
<keyword evidence="3" id="KW-0238">DNA-binding</keyword>
<dbReference type="GO" id="GO:0000977">
    <property type="term" value="F:RNA polymerase II transcription regulatory region sequence-specific DNA binding"/>
    <property type="evidence" value="ECO:0007669"/>
    <property type="project" value="TreeGrafter"/>
</dbReference>
<evidence type="ECO:0000313" key="9">
    <source>
        <dbReference type="EMBL" id="CDM27969.1"/>
    </source>
</evidence>
<evidence type="ECO:0000256" key="4">
    <source>
        <dbReference type="ARBA" id="ARBA00023163"/>
    </source>
</evidence>
<dbReference type="SUPFAM" id="SSF57959">
    <property type="entry name" value="Leucine zipper domain"/>
    <property type="match status" value="1"/>
</dbReference>
<evidence type="ECO:0000256" key="7">
    <source>
        <dbReference type="SAM" id="MobiDB-lite"/>
    </source>
</evidence>
<comment type="subcellular location">
    <subcellularLocation>
        <location evidence="1">Nucleus</location>
    </subcellularLocation>
</comment>
<sequence length="292" mass="32385">MANYNGRRMPNFSQYLDDLNAIPSPYDQAQQQQQQQTTFNDEDLALFTNTEFFEFDKFTDFNGLPSFSAEDDKTHEAVSDQSAQNVDLKFLDFLNAEGLNGITDFQPDLTGSNVQVPMHNAHFPAVPSVPSGPVAASQAPLQPAPIHTAPKVAQTPSSVSMSPSTPVTGTKRKNSAHSSQESAEEASRQMAEEDKRRRNTAASARFRVKKKQREAALEQTVKETTDKNDILEARVSQLELENHWLRGLIMEKNGADEQSEQDISNMFKKFLASQKADESSISDLKRGVGTTV</sequence>
<keyword evidence="2" id="KW-0805">Transcription regulation</keyword>
<feature type="region of interest" description="Disordered" evidence="7">
    <location>
        <begin position="149"/>
        <end position="206"/>
    </location>
</feature>
<keyword evidence="6" id="KW-0175">Coiled coil</keyword>
<dbReference type="PANTHER" id="PTHR13044">
    <property type="entry name" value="ACTIVATING TRANSCRIPTION FACTOR ATF 4/5"/>
    <property type="match status" value="1"/>
</dbReference>
<dbReference type="GO" id="GO:0001228">
    <property type="term" value="F:DNA-binding transcription activator activity, RNA polymerase II-specific"/>
    <property type="evidence" value="ECO:0007669"/>
    <property type="project" value="TreeGrafter"/>
</dbReference>
<feature type="compositionally biased region" description="Low complexity" evidence="7">
    <location>
        <begin position="155"/>
        <end position="168"/>
    </location>
</feature>
<evidence type="ECO:0000256" key="5">
    <source>
        <dbReference type="ARBA" id="ARBA00023242"/>
    </source>
</evidence>
<name>W6Q175_PENRF</name>
<dbReference type="Proteomes" id="UP000030686">
    <property type="component" value="Unassembled WGS sequence"/>
</dbReference>
<gene>
    <name evidence="9" type="ORF">PROQFM164_S01g001780</name>
</gene>
<evidence type="ECO:0000256" key="6">
    <source>
        <dbReference type="SAM" id="Coils"/>
    </source>
</evidence>
<keyword evidence="4" id="KW-0804">Transcription</keyword>